<feature type="transmembrane region" description="Helical" evidence="7">
    <location>
        <begin position="252"/>
        <end position="273"/>
    </location>
</feature>
<evidence type="ECO:0000259" key="8">
    <source>
        <dbReference type="PROSITE" id="PS50109"/>
    </source>
</evidence>
<reference evidence="11" key="1">
    <citation type="submission" date="2016-11" db="EMBL/GenBank/DDBJ databases">
        <authorList>
            <person name="Jaros S."/>
            <person name="Januszkiewicz K."/>
            <person name="Wedrychowicz H."/>
        </authorList>
    </citation>
    <scope>NUCLEOTIDE SEQUENCE [LARGE SCALE GENOMIC DNA]</scope>
    <source>
        <strain evidence="11">DSM 24574</strain>
    </source>
</reference>
<dbReference type="OrthoDB" id="9811889at2"/>
<dbReference type="InterPro" id="IPR004358">
    <property type="entry name" value="Sig_transdc_His_kin-like_C"/>
</dbReference>
<evidence type="ECO:0000256" key="5">
    <source>
        <dbReference type="ARBA" id="ARBA00022777"/>
    </source>
</evidence>
<dbReference type="PANTHER" id="PTHR43304">
    <property type="entry name" value="PHYTOCHROME-LIKE PROTEIN CPH1"/>
    <property type="match status" value="1"/>
</dbReference>
<keyword evidence="4" id="KW-0808">Transferase</keyword>
<evidence type="ECO:0000256" key="1">
    <source>
        <dbReference type="ARBA" id="ARBA00000085"/>
    </source>
</evidence>
<dbReference type="SUPFAM" id="SSF55874">
    <property type="entry name" value="ATPase domain of HSP90 chaperone/DNA topoisomerase II/histidine kinase"/>
    <property type="match status" value="1"/>
</dbReference>
<keyword evidence="6" id="KW-0175">Coiled coil</keyword>
<feature type="transmembrane region" description="Helical" evidence="7">
    <location>
        <begin position="73"/>
        <end position="91"/>
    </location>
</feature>
<dbReference type="SMART" id="SM00091">
    <property type="entry name" value="PAS"/>
    <property type="match status" value="4"/>
</dbReference>
<dbReference type="Gene3D" id="1.10.287.130">
    <property type="match status" value="1"/>
</dbReference>
<dbReference type="InterPro" id="IPR036097">
    <property type="entry name" value="HisK_dim/P_sf"/>
</dbReference>
<dbReference type="AlphaFoldDB" id="A0A1M5S597"/>
<evidence type="ECO:0000259" key="9">
    <source>
        <dbReference type="PROSITE" id="PS50112"/>
    </source>
</evidence>
<dbReference type="STRING" id="947013.SAMN04488109_3753"/>
<feature type="transmembrane region" description="Helical" evidence="7">
    <location>
        <begin position="122"/>
        <end position="140"/>
    </location>
</feature>
<evidence type="ECO:0000256" key="4">
    <source>
        <dbReference type="ARBA" id="ARBA00022679"/>
    </source>
</evidence>
<dbReference type="Proteomes" id="UP000184212">
    <property type="component" value="Unassembled WGS sequence"/>
</dbReference>
<feature type="domain" description="PAC" evidence="10">
    <location>
        <begin position="806"/>
        <end position="857"/>
    </location>
</feature>
<dbReference type="Gene3D" id="3.30.450.20">
    <property type="entry name" value="PAS domain"/>
    <property type="match status" value="4"/>
</dbReference>
<feature type="domain" description="PAC" evidence="10">
    <location>
        <begin position="433"/>
        <end position="485"/>
    </location>
</feature>
<dbReference type="Pfam" id="PF02518">
    <property type="entry name" value="HATPase_c"/>
    <property type="match status" value="1"/>
</dbReference>
<keyword evidence="12" id="KW-1185">Reference proteome</keyword>
<dbReference type="PROSITE" id="PS50113">
    <property type="entry name" value="PAC"/>
    <property type="match status" value="2"/>
</dbReference>
<protein>
    <recommendedName>
        <fullName evidence="2">histidine kinase</fullName>
        <ecNumber evidence="2">2.7.13.3</ecNumber>
    </recommendedName>
</protein>
<dbReference type="Gene3D" id="3.30.565.10">
    <property type="entry name" value="Histidine kinase-like ATPase, C-terminal domain"/>
    <property type="match status" value="1"/>
</dbReference>
<dbReference type="SMART" id="SM00086">
    <property type="entry name" value="PAC"/>
    <property type="match status" value="2"/>
</dbReference>
<evidence type="ECO:0000313" key="12">
    <source>
        <dbReference type="Proteomes" id="UP000184212"/>
    </source>
</evidence>
<feature type="transmembrane region" description="Helical" evidence="7">
    <location>
        <begin position="152"/>
        <end position="171"/>
    </location>
</feature>
<evidence type="ECO:0000256" key="7">
    <source>
        <dbReference type="SAM" id="Phobius"/>
    </source>
</evidence>
<keyword evidence="7" id="KW-0472">Membrane</keyword>
<keyword evidence="7" id="KW-1133">Transmembrane helix</keyword>
<sequence>MVLSQNVKRWSHYFSGTCLLLALLVLVGWQFDVEIFKRPMAGLAAMNPMTALCFLCANTALWLVQSARKSDRVVAYGLAAFCFLVGGWRLLSNLSTSIIPVDTLLFSSQLQSEFSAKGSERMALASGFNFMALGILLMPFRIIRNPYVTQAAASWIGLAAWFSVLGYVFSVPEFYGDLPFHPMAIHTAAGFLLTSLAWLMLRPDEGFMKEVNRRGPGGVLARTLLPTIFLLPMLIGYIRLWAQARYHFSTEFGVAILVSSITFFLTCVTWLCVKMINTRDEQRFAAEGELRELNLDLKEKNNEIGTLNEELSASNEELSATLEEVTAANEELTSLNDQLSLASETIREQAEIILQQKDEQLNRTLDAMDVMVWSIDLTDKRKHFMSRTIEQILGVKGDELLNNNGRSFTQWVLPEDRPLREASIKELETQPTSEVSYRIRDKEGNIRWLDVRNRLLRDEYGKALRREGVAMDATLKKQQEQAIRQYKENLQIIFSNTLEEILLLDYEGRIVMFNEALEKFIAYSTGRKPEVGMYVWDMTVAERRDIAKELFFRVRGGEDVTVEAPIHLPTENLVHELRYSAVVIEGQVKYVTIISIDITEKKKQEQTVLRSEANLQAIFNHTNDIFTLLDEQYNIVMFNQANKTAFTEYFQVGANIIDLLPEEHRGVFLLSLQRTAEGEFIEYEMEYGTAPDITWYHVTMETIYTDNRLTGYCITAHDYTEVKRAAITLRESEERFRALIENSEDVVGMMEPAGRMIYVNPGVERVTGYSPEDFLVMNLETIINPENKREYQRFFNDVRHNPHKLISTSFRSRHKNGHWQWMEGTAINLLDVEGIQSIVTNFRDVTSRRKSEEERSLLLSQLIERNNDLLQFSFIASHNLRGPVASMLGLINLMGMEEMPEDTRSMLSMVRHSANRLDEVIKDLSAILEMRSHEVHAKEDVPIHEIVDSICQALQTQIDESNARIAMDVKDIQVFYTIRSYFYSILYNLISNAIKYRSPRRNPAIEISTFRTRTTCGIRVRDNGMGIDLDKFGDKIFMLYQRFHLEVEGKGMGLHMVKTQVNSLNGSIDIKSTPGIGTTFTIHFPL</sequence>
<dbReference type="PRINTS" id="PR00344">
    <property type="entry name" value="BCTRLSENSOR"/>
</dbReference>
<dbReference type="InterPro" id="IPR035965">
    <property type="entry name" value="PAS-like_dom_sf"/>
</dbReference>
<evidence type="ECO:0000256" key="2">
    <source>
        <dbReference type="ARBA" id="ARBA00012438"/>
    </source>
</evidence>
<dbReference type="SUPFAM" id="SSF55785">
    <property type="entry name" value="PYP-like sensor domain (PAS domain)"/>
    <property type="match status" value="4"/>
</dbReference>
<keyword evidence="3" id="KW-0597">Phosphoprotein</keyword>
<proteinExistence type="predicted"/>
<dbReference type="RefSeq" id="WP_084138228.1">
    <property type="nucleotide sequence ID" value="NZ_FQWQ01000002.1"/>
</dbReference>
<accession>A0A1M5S597</accession>
<dbReference type="PANTHER" id="PTHR43304:SF1">
    <property type="entry name" value="PAC DOMAIN-CONTAINING PROTEIN"/>
    <property type="match status" value="1"/>
</dbReference>
<feature type="domain" description="PAS" evidence="9">
    <location>
        <begin position="357"/>
        <end position="431"/>
    </location>
</feature>
<dbReference type="InterPro" id="IPR013655">
    <property type="entry name" value="PAS_fold_3"/>
</dbReference>
<dbReference type="Pfam" id="PF08447">
    <property type="entry name" value="PAS_3"/>
    <property type="match status" value="2"/>
</dbReference>
<dbReference type="SUPFAM" id="SSF47384">
    <property type="entry name" value="Homodimeric domain of signal transducing histidine kinase"/>
    <property type="match status" value="1"/>
</dbReference>
<dbReference type="NCBIfam" id="TIGR00229">
    <property type="entry name" value="sensory_box"/>
    <property type="match status" value="4"/>
</dbReference>
<dbReference type="GO" id="GO:0000155">
    <property type="term" value="F:phosphorelay sensor kinase activity"/>
    <property type="evidence" value="ECO:0007669"/>
    <property type="project" value="InterPro"/>
</dbReference>
<feature type="transmembrane region" description="Helical" evidence="7">
    <location>
        <begin position="12"/>
        <end position="31"/>
    </location>
</feature>
<dbReference type="InterPro" id="IPR052162">
    <property type="entry name" value="Sensor_kinase/Photoreceptor"/>
</dbReference>
<dbReference type="InterPro" id="IPR003594">
    <property type="entry name" value="HATPase_dom"/>
</dbReference>
<organism evidence="11 12">
    <name type="scientific">Chryseolinea serpens</name>
    <dbReference type="NCBI Taxonomy" id="947013"/>
    <lineage>
        <taxon>Bacteria</taxon>
        <taxon>Pseudomonadati</taxon>
        <taxon>Bacteroidota</taxon>
        <taxon>Cytophagia</taxon>
        <taxon>Cytophagales</taxon>
        <taxon>Fulvivirgaceae</taxon>
        <taxon>Chryseolinea</taxon>
    </lineage>
</organism>
<comment type="catalytic activity">
    <reaction evidence="1">
        <text>ATP + protein L-histidine = ADP + protein N-phospho-L-histidine.</text>
        <dbReference type="EC" id="2.7.13.3"/>
    </reaction>
</comment>
<evidence type="ECO:0000256" key="6">
    <source>
        <dbReference type="SAM" id="Coils"/>
    </source>
</evidence>
<dbReference type="InterPro" id="IPR001610">
    <property type="entry name" value="PAC"/>
</dbReference>
<feature type="domain" description="PAS" evidence="9">
    <location>
        <begin position="732"/>
        <end position="802"/>
    </location>
</feature>
<dbReference type="EMBL" id="FQWQ01000002">
    <property type="protein sequence ID" value="SHH33600.1"/>
    <property type="molecule type" value="Genomic_DNA"/>
</dbReference>
<dbReference type="CDD" id="cd00130">
    <property type="entry name" value="PAS"/>
    <property type="match status" value="2"/>
</dbReference>
<dbReference type="PROSITE" id="PS50109">
    <property type="entry name" value="HIS_KIN"/>
    <property type="match status" value="1"/>
</dbReference>
<evidence type="ECO:0000259" key="10">
    <source>
        <dbReference type="PROSITE" id="PS50113"/>
    </source>
</evidence>
<evidence type="ECO:0000256" key="3">
    <source>
        <dbReference type="ARBA" id="ARBA00022553"/>
    </source>
</evidence>
<dbReference type="PROSITE" id="PS50112">
    <property type="entry name" value="PAS"/>
    <property type="match status" value="3"/>
</dbReference>
<feature type="transmembrane region" description="Helical" evidence="7">
    <location>
        <begin position="221"/>
        <end position="240"/>
    </location>
</feature>
<dbReference type="EC" id="2.7.13.3" evidence="2"/>
<dbReference type="SMART" id="SM00387">
    <property type="entry name" value="HATPase_c"/>
    <property type="match status" value="1"/>
</dbReference>
<dbReference type="Pfam" id="PF13426">
    <property type="entry name" value="PAS_9"/>
    <property type="match status" value="2"/>
</dbReference>
<feature type="coiled-coil region" evidence="6">
    <location>
        <begin position="283"/>
        <end position="345"/>
    </location>
</feature>
<evidence type="ECO:0000313" key="11">
    <source>
        <dbReference type="EMBL" id="SHH33600.1"/>
    </source>
</evidence>
<dbReference type="InterPro" id="IPR036890">
    <property type="entry name" value="HATPase_C_sf"/>
</dbReference>
<keyword evidence="7" id="KW-0812">Transmembrane</keyword>
<keyword evidence="5" id="KW-0418">Kinase</keyword>
<dbReference type="InterPro" id="IPR000700">
    <property type="entry name" value="PAS-assoc_C"/>
</dbReference>
<name>A0A1M5S597_9BACT</name>
<feature type="transmembrane region" description="Helical" evidence="7">
    <location>
        <begin position="43"/>
        <end position="64"/>
    </location>
</feature>
<feature type="transmembrane region" description="Helical" evidence="7">
    <location>
        <begin position="183"/>
        <end position="201"/>
    </location>
</feature>
<feature type="domain" description="Histidine kinase" evidence="8">
    <location>
        <begin position="875"/>
        <end position="1086"/>
    </location>
</feature>
<gene>
    <name evidence="11" type="ORF">SAMN04488109_3753</name>
</gene>
<dbReference type="InterPro" id="IPR000014">
    <property type="entry name" value="PAS"/>
</dbReference>
<dbReference type="InterPro" id="IPR005467">
    <property type="entry name" value="His_kinase_dom"/>
</dbReference>
<feature type="domain" description="PAS" evidence="9">
    <location>
        <begin position="486"/>
        <end position="524"/>
    </location>
</feature>